<feature type="transmembrane region" description="Helical" evidence="2">
    <location>
        <begin position="41"/>
        <end position="59"/>
    </location>
</feature>
<feature type="compositionally biased region" description="Polar residues" evidence="1">
    <location>
        <begin position="127"/>
        <end position="137"/>
    </location>
</feature>
<evidence type="ECO:0000256" key="2">
    <source>
        <dbReference type="SAM" id="Phobius"/>
    </source>
</evidence>
<accession>A0A5J5EJA1</accession>
<reference evidence="3 4" key="1">
    <citation type="submission" date="2019-09" db="EMBL/GenBank/DDBJ databases">
        <title>Draft genome of the ectomycorrhizal ascomycete Sphaerosporella brunnea.</title>
        <authorList>
            <consortium name="DOE Joint Genome Institute"/>
            <person name="Benucci G.M."/>
            <person name="Marozzi G."/>
            <person name="Antonielli L."/>
            <person name="Sanchez S."/>
            <person name="Marco P."/>
            <person name="Wang X."/>
            <person name="Falini L.B."/>
            <person name="Barry K."/>
            <person name="Haridas S."/>
            <person name="Lipzen A."/>
            <person name="Labutti K."/>
            <person name="Grigoriev I.V."/>
            <person name="Murat C."/>
            <person name="Martin F."/>
            <person name="Albertini E."/>
            <person name="Donnini D."/>
            <person name="Bonito G."/>
        </authorList>
    </citation>
    <scope>NUCLEOTIDE SEQUENCE [LARGE SCALE GENOMIC DNA]</scope>
    <source>
        <strain evidence="3 4">Sb_GMNB300</strain>
    </source>
</reference>
<gene>
    <name evidence="3" type="ORF">FN846DRAFT_970335</name>
</gene>
<keyword evidence="2" id="KW-0812">Transmembrane</keyword>
<comment type="caution">
    <text evidence="3">The sequence shown here is derived from an EMBL/GenBank/DDBJ whole genome shotgun (WGS) entry which is preliminary data.</text>
</comment>
<dbReference type="EMBL" id="VXIS01000276">
    <property type="protein sequence ID" value="KAA8895271.1"/>
    <property type="molecule type" value="Genomic_DNA"/>
</dbReference>
<proteinExistence type="predicted"/>
<dbReference type="Proteomes" id="UP000326924">
    <property type="component" value="Unassembled WGS sequence"/>
</dbReference>
<name>A0A5J5EJA1_9PEZI</name>
<dbReference type="AlphaFoldDB" id="A0A5J5EJA1"/>
<evidence type="ECO:0000313" key="4">
    <source>
        <dbReference type="Proteomes" id="UP000326924"/>
    </source>
</evidence>
<organism evidence="3 4">
    <name type="scientific">Sphaerosporella brunnea</name>
    <dbReference type="NCBI Taxonomy" id="1250544"/>
    <lineage>
        <taxon>Eukaryota</taxon>
        <taxon>Fungi</taxon>
        <taxon>Dikarya</taxon>
        <taxon>Ascomycota</taxon>
        <taxon>Pezizomycotina</taxon>
        <taxon>Pezizomycetes</taxon>
        <taxon>Pezizales</taxon>
        <taxon>Pyronemataceae</taxon>
        <taxon>Sphaerosporella</taxon>
    </lineage>
</organism>
<evidence type="ECO:0000313" key="3">
    <source>
        <dbReference type="EMBL" id="KAA8895271.1"/>
    </source>
</evidence>
<protein>
    <submittedName>
        <fullName evidence="3">Uncharacterized protein</fullName>
    </submittedName>
</protein>
<sequence length="177" mass="18956">MFHAASRCACGLSGVSASPSFAGPGHHVLVIHLSILLVQDGYLHACIIFLIIIIIILTSQKLIQPGSSRCSVLHRPRLLAMMEARVEQVGRYKCDNSVLMLHEITFFRLARSLRHSNSHPAGVDPVQHSTSARSGLNSPRARQCGVAAVSQGEGGEVAIHTSAQKHTCGTSGEECNV</sequence>
<keyword evidence="4" id="KW-1185">Reference proteome</keyword>
<keyword evidence="2" id="KW-0472">Membrane</keyword>
<dbReference type="InParanoid" id="A0A5J5EJA1"/>
<evidence type="ECO:0000256" key="1">
    <source>
        <dbReference type="SAM" id="MobiDB-lite"/>
    </source>
</evidence>
<feature type="region of interest" description="Disordered" evidence="1">
    <location>
        <begin position="118"/>
        <end position="139"/>
    </location>
</feature>
<keyword evidence="2" id="KW-1133">Transmembrane helix</keyword>